<protein>
    <submittedName>
        <fullName evidence="1">Uncharacterized protein</fullName>
    </submittedName>
</protein>
<reference evidence="1" key="1">
    <citation type="submission" date="2020-09" db="EMBL/GenBank/DDBJ databases">
        <title>Genome-Enabled Discovery of Anthraquinone Biosynthesis in Senna tora.</title>
        <authorList>
            <person name="Kang S.-H."/>
            <person name="Pandey R.P."/>
            <person name="Lee C.-M."/>
            <person name="Sim J.-S."/>
            <person name="Jeong J.-T."/>
            <person name="Choi B.-S."/>
            <person name="Jung M."/>
            <person name="Ginzburg D."/>
            <person name="Zhao K."/>
            <person name="Won S.Y."/>
            <person name="Oh T.-J."/>
            <person name="Yu Y."/>
            <person name="Kim N.-H."/>
            <person name="Lee O.R."/>
            <person name="Lee T.-H."/>
            <person name="Bashyal P."/>
            <person name="Kim T.-S."/>
            <person name="Lee W.-H."/>
            <person name="Kawkins C."/>
            <person name="Kim C.-K."/>
            <person name="Kim J.S."/>
            <person name="Ahn B.O."/>
            <person name="Rhee S.Y."/>
            <person name="Sohng J.K."/>
        </authorList>
    </citation>
    <scope>NUCLEOTIDE SEQUENCE</scope>
    <source>
        <tissue evidence="1">Leaf</tissue>
    </source>
</reference>
<dbReference type="EMBL" id="JAAIUW010000011">
    <property type="protein sequence ID" value="KAF7808430.1"/>
    <property type="molecule type" value="Genomic_DNA"/>
</dbReference>
<evidence type="ECO:0000313" key="1">
    <source>
        <dbReference type="EMBL" id="KAF7808430.1"/>
    </source>
</evidence>
<evidence type="ECO:0000313" key="2">
    <source>
        <dbReference type="Proteomes" id="UP000634136"/>
    </source>
</evidence>
<comment type="caution">
    <text evidence="1">The sequence shown here is derived from an EMBL/GenBank/DDBJ whole genome shotgun (WGS) entry which is preliminary data.</text>
</comment>
<dbReference type="Proteomes" id="UP000634136">
    <property type="component" value="Unassembled WGS sequence"/>
</dbReference>
<organism evidence="1 2">
    <name type="scientific">Senna tora</name>
    <dbReference type="NCBI Taxonomy" id="362788"/>
    <lineage>
        <taxon>Eukaryota</taxon>
        <taxon>Viridiplantae</taxon>
        <taxon>Streptophyta</taxon>
        <taxon>Embryophyta</taxon>
        <taxon>Tracheophyta</taxon>
        <taxon>Spermatophyta</taxon>
        <taxon>Magnoliopsida</taxon>
        <taxon>eudicotyledons</taxon>
        <taxon>Gunneridae</taxon>
        <taxon>Pentapetalae</taxon>
        <taxon>rosids</taxon>
        <taxon>fabids</taxon>
        <taxon>Fabales</taxon>
        <taxon>Fabaceae</taxon>
        <taxon>Caesalpinioideae</taxon>
        <taxon>Cassia clade</taxon>
        <taxon>Senna</taxon>
    </lineage>
</organism>
<proteinExistence type="predicted"/>
<dbReference type="AlphaFoldDB" id="A0A834W3V0"/>
<name>A0A834W3V0_9FABA</name>
<accession>A0A834W3V0</accession>
<gene>
    <name evidence="1" type="ORF">G2W53_035173</name>
</gene>
<keyword evidence="2" id="KW-1185">Reference proteome</keyword>
<sequence length="37" mass="4141">MQIDMFNFIRKINGIFGTGKAGARHLQDVINLILPTP</sequence>